<reference evidence="1 2" key="1">
    <citation type="submission" date="2014-04" db="EMBL/GenBank/DDBJ databases">
        <authorList>
            <consortium name="DOE Joint Genome Institute"/>
            <person name="Kuo A."/>
            <person name="Kohler A."/>
            <person name="Costa M.D."/>
            <person name="Nagy L.G."/>
            <person name="Floudas D."/>
            <person name="Copeland A."/>
            <person name="Barry K.W."/>
            <person name="Cichocki N."/>
            <person name="Veneault-Fourrey C."/>
            <person name="LaButti K."/>
            <person name="Lindquist E.A."/>
            <person name="Lipzen A."/>
            <person name="Lundell T."/>
            <person name="Morin E."/>
            <person name="Murat C."/>
            <person name="Sun H."/>
            <person name="Tunlid A."/>
            <person name="Henrissat B."/>
            <person name="Grigoriev I.V."/>
            <person name="Hibbett D.S."/>
            <person name="Martin F."/>
            <person name="Nordberg H.P."/>
            <person name="Cantor M.N."/>
            <person name="Hua S.X."/>
        </authorList>
    </citation>
    <scope>NUCLEOTIDE SEQUENCE [LARGE SCALE GENOMIC DNA]</scope>
    <source>
        <strain evidence="1 2">Marx 270</strain>
    </source>
</reference>
<proteinExistence type="predicted"/>
<protein>
    <submittedName>
        <fullName evidence="1">Uncharacterized protein</fullName>
    </submittedName>
</protein>
<dbReference type="HOGENOM" id="CLU_2776945_0_0_1"/>
<dbReference type="OrthoDB" id="3254408at2759"/>
<reference evidence="2" key="2">
    <citation type="submission" date="2015-01" db="EMBL/GenBank/DDBJ databases">
        <title>Evolutionary Origins and Diversification of the Mycorrhizal Mutualists.</title>
        <authorList>
            <consortium name="DOE Joint Genome Institute"/>
            <consortium name="Mycorrhizal Genomics Consortium"/>
            <person name="Kohler A."/>
            <person name="Kuo A."/>
            <person name="Nagy L.G."/>
            <person name="Floudas D."/>
            <person name="Copeland A."/>
            <person name="Barry K.W."/>
            <person name="Cichocki N."/>
            <person name="Veneault-Fourrey C."/>
            <person name="LaButti K."/>
            <person name="Lindquist E.A."/>
            <person name="Lipzen A."/>
            <person name="Lundell T."/>
            <person name="Morin E."/>
            <person name="Murat C."/>
            <person name="Riley R."/>
            <person name="Ohm R."/>
            <person name="Sun H."/>
            <person name="Tunlid A."/>
            <person name="Henrissat B."/>
            <person name="Grigoriev I.V."/>
            <person name="Hibbett D.S."/>
            <person name="Martin F."/>
        </authorList>
    </citation>
    <scope>NUCLEOTIDE SEQUENCE [LARGE SCALE GENOMIC DNA]</scope>
    <source>
        <strain evidence="2">Marx 270</strain>
    </source>
</reference>
<evidence type="ECO:0000313" key="2">
    <source>
        <dbReference type="Proteomes" id="UP000054217"/>
    </source>
</evidence>
<organism evidence="1 2">
    <name type="scientific">Pisolithus tinctorius Marx 270</name>
    <dbReference type="NCBI Taxonomy" id="870435"/>
    <lineage>
        <taxon>Eukaryota</taxon>
        <taxon>Fungi</taxon>
        <taxon>Dikarya</taxon>
        <taxon>Basidiomycota</taxon>
        <taxon>Agaricomycotina</taxon>
        <taxon>Agaricomycetes</taxon>
        <taxon>Agaricomycetidae</taxon>
        <taxon>Boletales</taxon>
        <taxon>Sclerodermatineae</taxon>
        <taxon>Pisolithaceae</taxon>
        <taxon>Pisolithus</taxon>
    </lineage>
</organism>
<keyword evidence="2" id="KW-1185">Reference proteome</keyword>
<accession>A0A0C3PHJ4</accession>
<name>A0A0C3PHJ4_PISTI</name>
<evidence type="ECO:0000313" key="1">
    <source>
        <dbReference type="EMBL" id="KIO07936.1"/>
    </source>
</evidence>
<dbReference type="InParanoid" id="A0A0C3PHJ4"/>
<dbReference type="EMBL" id="KN831958">
    <property type="protein sequence ID" value="KIO07936.1"/>
    <property type="molecule type" value="Genomic_DNA"/>
</dbReference>
<gene>
    <name evidence="1" type="ORF">M404DRAFT_997632</name>
</gene>
<dbReference type="Proteomes" id="UP000054217">
    <property type="component" value="Unassembled WGS sequence"/>
</dbReference>
<sequence length="69" mass="7828">MSKLICISYFGARFWHHRQDSDLRTKAHSRGFLNDVAPQNRWAFDLLNDEGGAKPRVVVAAVKEMAANL</sequence>
<dbReference type="AlphaFoldDB" id="A0A0C3PHJ4"/>